<evidence type="ECO:0000256" key="2">
    <source>
        <dbReference type="ARBA" id="ARBA00022679"/>
    </source>
</evidence>
<dbReference type="EMBL" id="SWLB01000009">
    <property type="protein sequence ID" value="KAF3334937.1"/>
    <property type="molecule type" value="Genomic_DNA"/>
</dbReference>
<proteinExistence type="inferred from homology"/>
<accession>A0A833R666</accession>
<evidence type="ECO:0000313" key="4">
    <source>
        <dbReference type="Proteomes" id="UP000623129"/>
    </source>
</evidence>
<comment type="similarity">
    <text evidence="1">Belongs to the plant acyltransferase family.</text>
</comment>
<comment type="caution">
    <text evidence="3">The sequence shown here is derived from an EMBL/GenBank/DDBJ whole genome shotgun (WGS) entry which is preliminary data.</text>
</comment>
<dbReference type="Pfam" id="PF02458">
    <property type="entry name" value="Transferase"/>
    <property type="match status" value="1"/>
</dbReference>
<name>A0A833R666_9POAL</name>
<evidence type="ECO:0000256" key="1">
    <source>
        <dbReference type="ARBA" id="ARBA00009861"/>
    </source>
</evidence>
<reference evidence="3" key="1">
    <citation type="submission" date="2020-01" db="EMBL/GenBank/DDBJ databases">
        <title>Genome sequence of Kobresia littledalei, the first chromosome-level genome in the family Cyperaceae.</title>
        <authorList>
            <person name="Qu G."/>
        </authorList>
    </citation>
    <scope>NUCLEOTIDE SEQUENCE</scope>
    <source>
        <strain evidence="3">C.B.Clarke</strain>
        <tissue evidence="3">Leaf</tissue>
    </source>
</reference>
<dbReference type="Proteomes" id="UP000623129">
    <property type="component" value="Unassembled WGS sequence"/>
</dbReference>
<dbReference type="AlphaFoldDB" id="A0A833R666"/>
<organism evidence="3 4">
    <name type="scientific">Carex littledalei</name>
    <dbReference type="NCBI Taxonomy" id="544730"/>
    <lineage>
        <taxon>Eukaryota</taxon>
        <taxon>Viridiplantae</taxon>
        <taxon>Streptophyta</taxon>
        <taxon>Embryophyta</taxon>
        <taxon>Tracheophyta</taxon>
        <taxon>Spermatophyta</taxon>
        <taxon>Magnoliopsida</taxon>
        <taxon>Liliopsida</taxon>
        <taxon>Poales</taxon>
        <taxon>Cyperaceae</taxon>
        <taxon>Cyperoideae</taxon>
        <taxon>Cariceae</taxon>
        <taxon>Carex</taxon>
        <taxon>Carex subgen. Euthyceras</taxon>
    </lineage>
</organism>
<gene>
    <name evidence="3" type="ORF">FCM35_KLT21541</name>
</gene>
<dbReference type="PANTHER" id="PTHR31147:SF66">
    <property type="entry name" value="OS05G0315700 PROTEIN"/>
    <property type="match status" value="1"/>
</dbReference>
<dbReference type="Gene3D" id="3.30.559.10">
    <property type="entry name" value="Chloramphenicol acetyltransferase-like domain"/>
    <property type="match status" value="1"/>
</dbReference>
<protein>
    <submittedName>
        <fullName evidence="3">Benzyl alcohol O-benzoyltransferase</fullName>
    </submittedName>
</protein>
<keyword evidence="4" id="KW-1185">Reference proteome</keyword>
<keyword evidence="2 3" id="KW-0808">Transferase</keyword>
<dbReference type="InterPro" id="IPR023213">
    <property type="entry name" value="CAT-like_dom_sf"/>
</dbReference>
<evidence type="ECO:0000313" key="3">
    <source>
        <dbReference type="EMBL" id="KAF3334937.1"/>
    </source>
</evidence>
<sequence length="187" mass="20951">MKPRPIRPFDDMVHRSFFFGPRQIATLRNSIPPHLRNKASNFDILTACLWKCRTIAVSPDPSEEMHMIFVVNVRAPKRGLNLPKGYYGNAIAYVVAVSNAGDLCQNPLGHPLDLIFKAKAEVNREYMQSVADLMKLRRRPHFRVVRSYVVSDLTNAKFEDIDFGWGMAVYGGLAEGGAGPNPAVCFT</sequence>
<dbReference type="OrthoDB" id="725044at2759"/>
<dbReference type="GO" id="GO:0016740">
    <property type="term" value="F:transferase activity"/>
    <property type="evidence" value="ECO:0007669"/>
    <property type="project" value="UniProtKB-KW"/>
</dbReference>
<dbReference type="PANTHER" id="PTHR31147">
    <property type="entry name" value="ACYL TRANSFERASE 4"/>
    <property type="match status" value="1"/>
</dbReference>
<dbReference type="InterPro" id="IPR050898">
    <property type="entry name" value="Plant_acyltransferase"/>
</dbReference>